<dbReference type="PANTHER" id="PTHR30055:SF146">
    <property type="entry name" value="HTH-TYPE TRANSCRIPTIONAL DUAL REGULATOR CECR"/>
    <property type="match status" value="1"/>
</dbReference>
<organism evidence="5 6">
    <name type="scientific">Pseudomonas petroselini</name>
    <dbReference type="NCBI Taxonomy" id="2899822"/>
    <lineage>
        <taxon>Bacteria</taxon>
        <taxon>Pseudomonadati</taxon>
        <taxon>Pseudomonadota</taxon>
        <taxon>Gammaproteobacteria</taxon>
        <taxon>Pseudomonadales</taxon>
        <taxon>Pseudomonadaceae</taxon>
        <taxon>Pseudomonas</taxon>
    </lineage>
</organism>
<gene>
    <name evidence="5" type="ORF">LRQ20_02735</name>
</gene>
<dbReference type="InterPro" id="IPR001647">
    <property type="entry name" value="HTH_TetR"/>
</dbReference>
<protein>
    <submittedName>
        <fullName evidence="5">TetR/AcrR family transcriptional regulator</fullName>
    </submittedName>
</protein>
<dbReference type="EMBL" id="JAJOZI010000009">
    <property type="protein sequence ID" value="MCD7037265.1"/>
    <property type="molecule type" value="Genomic_DNA"/>
</dbReference>
<proteinExistence type="predicted"/>
<dbReference type="Pfam" id="PF00440">
    <property type="entry name" value="TetR_N"/>
    <property type="match status" value="1"/>
</dbReference>
<reference evidence="5 6" key="2">
    <citation type="journal article" date="2023" name="Plant Pathol.">
        <title>Dismantling and reorganizing Pseudomonas marginalis sensu#lato.</title>
        <authorList>
            <person name="Sawada H."/>
            <person name="Fujikawa T."/>
            <person name="Satou M."/>
        </authorList>
    </citation>
    <scope>NUCLEOTIDE SEQUENCE [LARGE SCALE GENOMIC DNA]</scope>
    <source>
        <strain evidence="5 6">MAFF 311096</strain>
    </source>
</reference>
<accession>A0ABS8QNM7</accession>
<dbReference type="InterPro" id="IPR009057">
    <property type="entry name" value="Homeodomain-like_sf"/>
</dbReference>
<name>A0ABS8QNM7_9PSED</name>
<evidence type="ECO:0000256" key="1">
    <source>
        <dbReference type="ARBA" id="ARBA00023125"/>
    </source>
</evidence>
<dbReference type="Gene3D" id="1.10.357.10">
    <property type="entry name" value="Tetracycline Repressor, domain 2"/>
    <property type="match status" value="1"/>
</dbReference>
<dbReference type="Proteomes" id="UP001154922">
    <property type="component" value="Unassembled WGS sequence"/>
</dbReference>
<dbReference type="PANTHER" id="PTHR30055">
    <property type="entry name" value="HTH-TYPE TRANSCRIPTIONAL REGULATOR RUTR"/>
    <property type="match status" value="1"/>
</dbReference>
<feature type="domain" description="HTH tetR-type" evidence="4">
    <location>
        <begin position="26"/>
        <end position="86"/>
    </location>
</feature>
<comment type="caution">
    <text evidence="5">The sequence shown here is derived from an EMBL/GenBank/DDBJ whole genome shotgun (WGS) entry which is preliminary data.</text>
</comment>
<evidence type="ECO:0000313" key="6">
    <source>
        <dbReference type="Proteomes" id="UP001154922"/>
    </source>
</evidence>
<dbReference type="PRINTS" id="PR00455">
    <property type="entry name" value="HTHTETR"/>
</dbReference>
<feature type="region of interest" description="Disordered" evidence="3">
    <location>
        <begin position="1"/>
        <end position="26"/>
    </location>
</feature>
<keyword evidence="1 2" id="KW-0238">DNA-binding</keyword>
<sequence>MKQDRAKKTPPSPRPRPGRPRADQAGEVERRILDAATAIFLEHGFGRATLDQVAEHAHVGKTTLYSRYATKEALFEAVVRKCVETFLQDMDTGPAEGNLEKKLVQVGTALAQATLTPYVISIMRITLAETDRFPEIAKEAFRLGFGACVQSIADALTNGEEPLSAELALEIGRRFVELALHPLYFHAFFGGDLGILNQRISKDVAQVAGMLSKDVSQSVFDNPI</sequence>
<evidence type="ECO:0000313" key="5">
    <source>
        <dbReference type="EMBL" id="MCD7037265.1"/>
    </source>
</evidence>
<keyword evidence="6" id="KW-1185">Reference proteome</keyword>
<dbReference type="SUPFAM" id="SSF46689">
    <property type="entry name" value="Homeodomain-like"/>
    <property type="match status" value="1"/>
</dbReference>
<dbReference type="InterPro" id="IPR039536">
    <property type="entry name" value="TetR_C_Proteobacteria"/>
</dbReference>
<evidence type="ECO:0000256" key="2">
    <source>
        <dbReference type="PROSITE-ProRule" id="PRU00335"/>
    </source>
</evidence>
<feature type="DNA-binding region" description="H-T-H motif" evidence="2">
    <location>
        <begin position="49"/>
        <end position="68"/>
    </location>
</feature>
<dbReference type="InterPro" id="IPR050109">
    <property type="entry name" value="HTH-type_TetR-like_transc_reg"/>
</dbReference>
<dbReference type="Pfam" id="PF14246">
    <property type="entry name" value="TetR_C_7"/>
    <property type="match status" value="1"/>
</dbReference>
<dbReference type="RefSeq" id="WP_074845450.1">
    <property type="nucleotide sequence ID" value="NZ_CP173614.1"/>
</dbReference>
<evidence type="ECO:0000259" key="4">
    <source>
        <dbReference type="PROSITE" id="PS50977"/>
    </source>
</evidence>
<evidence type="ECO:0000256" key="3">
    <source>
        <dbReference type="SAM" id="MobiDB-lite"/>
    </source>
</evidence>
<reference evidence="5 6" key="1">
    <citation type="journal article" date="2022" name="Int. J. Syst. Evol. Microbiol.">
        <title>Pseudomonas petroselini sp. nov., a pathogen causing bacterial rot of parsley in Japan.</title>
        <authorList>
            <person name="Sawada H."/>
            <person name="Fujikawa T."/>
            <person name="Osada S."/>
            <person name="Satou M."/>
        </authorList>
    </citation>
    <scope>NUCLEOTIDE SEQUENCE [LARGE SCALE GENOMIC DNA]</scope>
    <source>
        <strain evidence="5 6">MAFF 311096</strain>
    </source>
</reference>
<dbReference type="PROSITE" id="PS50977">
    <property type="entry name" value="HTH_TETR_2"/>
    <property type="match status" value="1"/>
</dbReference>